<dbReference type="PRINTS" id="PR01161">
    <property type="entry name" value="TUBULIN"/>
</dbReference>
<sequence length="174" mass="20164">MSSSQVTRLSKLRGGDSFTTRSEIGDRERDSKVVFVDLKPSFIDEVCADTYHWLFHPVQHITGREYSANNYTQGHCTIVREVIDLVLDRIHKLANEFRIWVYLLLMESQLNKICQNSKPILNAILVSSSFWQYKPQSSLLKKLTLNSYFTRGLQSQPTGWCNMTLTMINTWIGR</sequence>
<evidence type="ECO:0000256" key="2">
    <source>
        <dbReference type="ARBA" id="ARBA00009636"/>
    </source>
</evidence>
<organism evidence="7 8">
    <name type="scientific">Diceros bicornis minor</name>
    <name type="common">South-central black rhinoceros</name>
    <dbReference type="NCBI Taxonomy" id="77932"/>
    <lineage>
        <taxon>Eukaryota</taxon>
        <taxon>Metazoa</taxon>
        <taxon>Chordata</taxon>
        <taxon>Craniata</taxon>
        <taxon>Vertebrata</taxon>
        <taxon>Euteleostomi</taxon>
        <taxon>Mammalia</taxon>
        <taxon>Eutheria</taxon>
        <taxon>Laurasiatheria</taxon>
        <taxon>Perissodactyla</taxon>
        <taxon>Rhinocerotidae</taxon>
        <taxon>Diceros</taxon>
    </lineage>
</organism>
<dbReference type="Proteomes" id="UP000551758">
    <property type="component" value="Unassembled WGS sequence"/>
</dbReference>
<evidence type="ECO:0000256" key="1">
    <source>
        <dbReference type="ARBA" id="ARBA00004496"/>
    </source>
</evidence>
<dbReference type="GO" id="GO:0005874">
    <property type="term" value="C:microtubule"/>
    <property type="evidence" value="ECO:0007669"/>
    <property type="project" value="UniProtKB-KW"/>
</dbReference>
<dbReference type="Gene3D" id="3.40.50.1440">
    <property type="entry name" value="Tubulin/FtsZ, GTPase domain"/>
    <property type="match status" value="1"/>
</dbReference>
<evidence type="ECO:0000313" key="8">
    <source>
        <dbReference type="Proteomes" id="UP000551758"/>
    </source>
</evidence>
<dbReference type="AlphaFoldDB" id="A0A7J7FG52"/>
<keyword evidence="6" id="KW-0342">GTP-binding</keyword>
<keyword evidence="3" id="KW-0963">Cytoplasm</keyword>
<accession>A0A7J7FG52</accession>
<dbReference type="InterPro" id="IPR000217">
    <property type="entry name" value="Tubulin"/>
</dbReference>
<evidence type="ECO:0000256" key="6">
    <source>
        <dbReference type="ARBA" id="ARBA00023134"/>
    </source>
</evidence>
<keyword evidence="8" id="KW-1185">Reference proteome</keyword>
<comment type="caution">
    <text evidence="7">The sequence shown here is derived from an EMBL/GenBank/DDBJ whole genome shotgun (WGS) entry which is preliminary data.</text>
</comment>
<reference evidence="7 8" key="1">
    <citation type="journal article" date="2020" name="Mol. Biol. Evol.">
        <title>Interspecific Gene Flow and the Evolution of Specialization in Black and White Rhinoceros.</title>
        <authorList>
            <person name="Moodley Y."/>
            <person name="Westbury M.V."/>
            <person name="Russo I.M."/>
            <person name="Gopalakrishnan S."/>
            <person name="Rakotoarivelo A."/>
            <person name="Olsen R.A."/>
            <person name="Prost S."/>
            <person name="Tunstall T."/>
            <person name="Ryder O.A."/>
            <person name="Dalen L."/>
            <person name="Bruford M.W."/>
        </authorList>
    </citation>
    <scope>NUCLEOTIDE SEQUENCE [LARGE SCALE GENOMIC DNA]</scope>
    <source>
        <strain evidence="7">SBR-YM</strain>
        <tissue evidence="7">Skin</tissue>
    </source>
</reference>
<dbReference type="GO" id="GO:0005737">
    <property type="term" value="C:cytoplasm"/>
    <property type="evidence" value="ECO:0007669"/>
    <property type="project" value="UniProtKB-SubCell"/>
</dbReference>
<evidence type="ECO:0000256" key="4">
    <source>
        <dbReference type="ARBA" id="ARBA00022701"/>
    </source>
</evidence>
<dbReference type="SUPFAM" id="SSF52490">
    <property type="entry name" value="Tubulin nucleotide-binding domain-like"/>
    <property type="match status" value="1"/>
</dbReference>
<evidence type="ECO:0000256" key="5">
    <source>
        <dbReference type="ARBA" id="ARBA00022741"/>
    </source>
</evidence>
<keyword evidence="5" id="KW-0547">Nucleotide-binding</keyword>
<dbReference type="EMBL" id="JACDTQ010000745">
    <property type="protein sequence ID" value="KAF5926931.1"/>
    <property type="molecule type" value="Genomic_DNA"/>
</dbReference>
<dbReference type="PANTHER" id="PTHR11588">
    <property type="entry name" value="TUBULIN"/>
    <property type="match status" value="1"/>
</dbReference>
<gene>
    <name evidence="7" type="ORF">HPG69_001563</name>
</gene>
<comment type="similarity">
    <text evidence="2">Belongs to the tubulin family.</text>
</comment>
<keyword evidence="4" id="KW-0493">Microtubule</keyword>
<dbReference type="GO" id="GO:0005525">
    <property type="term" value="F:GTP binding"/>
    <property type="evidence" value="ECO:0007669"/>
    <property type="project" value="UniProtKB-KW"/>
</dbReference>
<comment type="subcellular location">
    <subcellularLocation>
        <location evidence="1">Cytoplasm</location>
    </subcellularLocation>
</comment>
<evidence type="ECO:0000256" key="3">
    <source>
        <dbReference type="ARBA" id="ARBA00022490"/>
    </source>
</evidence>
<dbReference type="GO" id="GO:0007017">
    <property type="term" value="P:microtubule-based process"/>
    <property type="evidence" value="ECO:0007669"/>
    <property type="project" value="InterPro"/>
</dbReference>
<dbReference type="InterPro" id="IPR036525">
    <property type="entry name" value="Tubulin/FtsZ_GTPase_sf"/>
</dbReference>
<evidence type="ECO:0000313" key="7">
    <source>
        <dbReference type="EMBL" id="KAF5926931.1"/>
    </source>
</evidence>
<name>A0A7J7FG52_DICBM</name>
<protein>
    <submittedName>
        <fullName evidence="7">Uncharacterized protein</fullName>
    </submittedName>
</protein>
<proteinExistence type="inferred from homology"/>